<dbReference type="NCBIfam" id="TIGR00333">
    <property type="entry name" value="nrdI"/>
    <property type="match status" value="1"/>
</dbReference>
<reference evidence="1" key="2">
    <citation type="submission" date="2020-09" db="EMBL/GenBank/DDBJ databases">
        <authorList>
            <person name="Sun Q."/>
            <person name="Zhou Y."/>
        </authorList>
    </citation>
    <scope>NUCLEOTIDE SEQUENCE</scope>
    <source>
        <strain evidence="1">CGMCC 1.15178</strain>
    </source>
</reference>
<dbReference type="Pfam" id="PF07972">
    <property type="entry name" value="Flavodoxin_NdrI"/>
    <property type="match status" value="1"/>
</dbReference>
<comment type="caution">
    <text evidence="1">The sequence shown here is derived from an EMBL/GenBank/DDBJ whole genome shotgun (WGS) entry which is preliminary data.</text>
</comment>
<dbReference type="InterPro" id="IPR004465">
    <property type="entry name" value="RNR_NrdI"/>
</dbReference>
<proteinExistence type="predicted"/>
<name>A0A917DK42_9BACL</name>
<protein>
    <submittedName>
        <fullName evidence="1">Protein NrdI</fullName>
    </submittedName>
</protein>
<dbReference type="Proteomes" id="UP000612456">
    <property type="component" value="Unassembled WGS sequence"/>
</dbReference>
<gene>
    <name evidence="1" type="primary">nrdI</name>
    <name evidence="1" type="ORF">GCM10010911_00060</name>
</gene>
<dbReference type="PIRSF" id="PIRSF005087">
    <property type="entry name" value="NrdI"/>
    <property type="match status" value="1"/>
</dbReference>
<accession>A0A917DK42</accession>
<dbReference type="SUPFAM" id="SSF52218">
    <property type="entry name" value="Flavoproteins"/>
    <property type="match status" value="1"/>
</dbReference>
<dbReference type="PANTHER" id="PTHR37297:SF1">
    <property type="entry name" value="PROTEIN NRDI"/>
    <property type="match status" value="1"/>
</dbReference>
<organism evidence="1 2">
    <name type="scientific">Paenibacillus nasutitermitis</name>
    <dbReference type="NCBI Taxonomy" id="1652958"/>
    <lineage>
        <taxon>Bacteria</taxon>
        <taxon>Bacillati</taxon>
        <taxon>Bacillota</taxon>
        <taxon>Bacilli</taxon>
        <taxon>Bacillales</taxon>
        <taxon>Paenibacillaceae</taxon>
        <taxon>Paenibacillus</taxon>
    </lineage>
</organism>
<sequence length="119" mass="13167">MLIAYDSRTGNVGRFIDKLAMRAVRIEDCSAIEEPFVLVTYTTGFGQVPDKVMDFLKTNYNYLVGVSASGNRNWGEGFAKSADRIAERFAVPVISKFELSGTSSDIEYFRKAVSGIALH</sequence>
<dbReference type="PANTHER" id="PTHR37297">
    <property type="entry name" value="PROTEIN NRDI"/>
    <property type="match status" value="1"/>
</dbReference>
<dbReference type="AlphaFoldDB" id="A0A917DK42"/>
<evidence type="ECO:0000313" key="2">
    <source>
        <dbReference type="Proteomes" id="UP000612456"/>
    </source>
</evidence>
<dbReference type="RefSeq" id="WP_188987940.1">
    <property type="nucleotide sequence ID" value="NZ_BMHP01000001.1"/>
</dbReference>
<keyword evidence="2" id="KW-1185">Reference proteome</keyword>
<dbReference type="GO" id="GO:0010181">
    <property type="term" value="F:FMN binding"/>
    <property type="evidence" value="ECO:0007669"/>
    <property type="project" value="InterPro"/>
</dbReference>
<dbReference type="InterPro" id="IPR029039">
    <property type="entry name" value="Flavoprotein-like_sf"/>
</dbReference>
<dbReference type="EMBL" id="BMHP01000001">
    <property type="protein sequence ID" value="GGD46552.1"/>
    <property type="molecule type" value="Genomic_DNA"/>
</dbReference>
<reference evidence="1" key="1">
    <citation type="journal article" date="2014" name="Int. J. Syst. Evol. Microbiol.">
        <title>Complete genome sequence of Corynebacterium casei LMG S-19264T (=DSM 44701T), isolated from a smear-ripened cheese.</title>
        <authorList>
            <consortium name="US DOE Joint Genome Institute (JGI-PGF)"/>
            <person name="Walter F."/>
            <person name="Albersmeier A."/>
            <person name="Kalinowski J."/>
            <person name="Ruckert C."/>
        </authorList>
    </citation>
    <scope>NUCLEOTIDE SEQUENCE</scope>
    <source>
        <strain evidence="1">CGMCC 1.15178</strain>
    </source>
</reference>
<evidence type="ECO:0000313" key="1">
    <source>
        <dbReference type="EMBL" id="GGD46552.1"/>
    </source>
</evidence>
<dbReference type="Gene3D" id="3.40.50.360">
    <property type="match status" value="1"/>
</dbReference>